<feature type="transmembrane region" description="Helical" evidence="1">
    <location>
        <begin position="109"/>
        <end position="135"/>
    </location>
</feature>
<reference evidence="3 5" key="1">
    <citation type="submission" date="2016-10" db="EMBL/GenBank/DDBJ databases">
        <title>Draft genome sequences of four alkaliphilic bacteria belonging to the Anaerobacillus genus.</title>
        <authorList>
            <person name="Bassil N.M."/>
            <person name="Lloyd J.R."/>
        </authorList>
    </citation>
    <scope>NUCLEOTIDE SEQUENCE [LARGE SCALE GENOMIC DNA]</scope>
    <source>
        <strain evidence="3 5">NB2006</strain>
    </source>
</reference>
<keyword evidence="1" id="KW-0812">Transmembrane</keyword>
<dbReference type="RefSeq" id="WP_071315927.1">
    <property type="nucleotide sequence ID" value="NZ_CP063356.2"/>
</dbReference>
<dbReference type="KEGG" id="aia:AWH56_024245"/>
<evidence type="ECO:0000313" key="5">
    <source>
        <dbReference type="Proteomes" id="UP000180175"/>
    </source>
</evidence>
<dbReference type="Proteomes" id="UP000180175">
    <property type="component" value="Chromosome"/>
</dbReference>
<organism evidence="3 5">
    <name type="scientific">Anaerobacillus isosaccharinicus</name>
    <dbReference type="NCBI Taxonomy" id="1532552"/>
    <lineage>
        <taxon>Bacteria</taxon>
        <taxon>Bacillati</taxon>
        <taxon>Bacillota</taxon>
        <taxon>Bacilli</taxon>
        <taxon>Bacillales</taxon>
        <taxon>Bacillaceae</taxon>
        <taxon>Anaerobacillus</taxon>
    </lineage>
</organism>
<keyword evidence="1" id="KW-0472">Membrane</keyword>
<gene>
    <name evidence="4" type="ORF">AWH56_024245</name>
    <name evidence="3" type="ORF">AWH56_04180</name>
</gene>
<accession>A0A1S2MDV5</accession>
<dbReference type="InterPro" id="IPR026870">
    <property type="entry name" value="Zinc_ribbon_dom"/>
</dbReference>
<reference evidence="4 5" key="2">
    <citation type="journal article" date="2017" name="Genome Announc.">
        <title>Draft Genome Sequences of Four Alkaliphilic Bacteria Belonging to the Anaerobacillus Genus.</title>
        <authorList>
            <person name="Bassil N.M."/>
            <person name="Lloyd J.R."/>
        </authorList>
    </citation>
    <scope>NUCLEOTIDE SEQUENCE [LARGE SCALE GENOMIC DNA]</scope>
    <source>
        <strain evidence="4 5">NB2006</strain>
    </source>
</reference>
<reference evidence="4 5" key="3">
    <citation type="journal article" date="2019" name="Int. J. Syst. Evol. Microbiol.">
        <title>Anaerobacillus isosaccharinicus sp. nov., an alkaliphilic bacterium which degrades isosaccharinic acid.</title>
        <authorList>
            <person name="Bassil N.M."/>
            <person name="Lloyd J.R."/>
        </authorList>
    </citation>
    <scope>NUCLEOTIDE SEQUENCE [LARGE SCALE GENOMIC DNA]</scope>
    <source>
        <strain evidence="4 5">NB2006</strain>
    </source>
</reference>
<feature type="transmembrane region" description="Helical" evidence="1">
    <location>
        <begin position="12"/>
        <end position="43"/>
    </location>
</feature>
<keyword evidence="5" id="KW-1185">Reference proteome</keyword>
<protein>
    <submittedName>
        <fullName evidence="4">Zinc ribbon domain-containing protein</fullName>
    </submittedName>
</protein>
<feature type="domain" description="Zinc-ribbon" evidence="2">
    <location>
        <begin position="152"/>
        <end position="174"/>
    </location>
</feature>
<dbReference type="OrthoDB" id="2971450at2"/>
<feature type="transmembrane region" description="Helical" evidence="1">
    <location>
        <begin position="74"/>
        <end position="94"/>
    </location>
</feature>
<dbReference type="EMBL" id="LQXD01000020">
    <property type="protein sequence ID" value="OIJ22849.1"/>
    <property type="molecule type" value="Genomic_DNA"/>
</dbReference>
<sequence length="175" mass="19444">MNTRKAYRMLVVVLFFAFVSLISRSIIYLILSVAIATMIIFLLSSAKKARIEHGENYKQINSPSKDQNIGLHKFLIVTTVIGGLILGYGSLFFAENSIFHQFVTIPEQLYLAILIIIAGFIIVLTSLYYIILELLGGGTPKKKRIPHAKTIFCGHCGAKNKADHKYCSSCGTELT</sequence>
<dbReference type="Pfam" id="PF13240">
    <property type="entry name" value="Zn_Ribbon_1"/>
    <property type="match status" value="1"/>
</dbReference>
<evidence type="ECO:0000259" key="2">
    <source>
        <dbReference type="Pfam" id="PF13240"/>
    </source>
</evidence>
<evidence type="ECO:0000313" key="3">
    <source>
        <dbReference type="EMBL" id="OIJ22849.1"/>
    </source>
</evidence>
<proteinExistence type="predicted"/>
<name>A0A1S2MDV5_9BACI</name>
<dbReference type="EMBL" id="CP063356">
    <property type="protein sequence ID" value="QOY35736.1"/>
    <property type="molecule type" value="Genomic_DNA"/>
</dbReference>
<dbReference type="AlphaFoldDB" id="A0A1S2MDV5"/>
<keyword evidence="1" id="KW-1133">Transmembrane helix</keyword>
<reference evidence="4" key="4">
    <citation type="submission" date="2020-10" db="EMBL/GenBank/DDBJ databases">
        <authorList>
            <person name="Bassil N.M."/>
            <person name="Lloyd J.R."/>
        </authorList>
    </citation>
    <scope>NUCLEOTIDE SEQUENCE</scope>
    <source>
        <strain evidence="4">NB2006</strain>
    </source>
</reference>
<evidence type="ECO:0000313" key="4">
    <source>
        <dbReference type="EMBL" id="QOY35736.1"/>
    </source>
</evidence>
<evidence type="ECO:0000256" key="1">
    <source>
        <dbReference type="SAM" id="Phobius"/>
    </source>
</evidence>